<protein>
    <submittedName>
        <fullName evidence="2">Hemerythrin domain-containing protein</fullName>
    </submittedName>
</protein>
<evidence type="ECO:0000259" key="1">
    <source>
        <dbReference type="Pfam" id="PF01814"/>
    </source>
</evidence>
<evidence type="ECO:0000313" key="2">
    <source>
        <dbReference type="EMBL" id="MDD0841067.1"/>
    </source>
</evidence>
<proteinExistence type="predicted"/>
<sequence>MVSPLVLHAPPAVGFEAPFEMLGACHERVERTLRLLERLARHLHARGDVGPAQSAARDILRYFDLAAPLHHEDEEKHVFPPLIAGPDPEVAALALALQQEHQQLAQAWQALRLDLQQVLQATQPWPASEAPTRSWQGFADQYRAHLQREDQLVYPVAQALLDAPTCALMGQEMAARRGQRPA</sequence>
<evidence type="ECO:0000313" key="3">
    <source>
        <dbReference type="Proteomes" id="UP001528673"/>
    </source>
</evidence>
<dbReference type="Pfam" id="PF01814">
    <property type="entry name" value="Hemerythrin"/>
    <property type="match status" value="1"/>
</dbReference>
<accession>A0ABT5N4Q3</accession>
<keyword evidence="3" id="KW-1185">Reference proteome</keyword>
<organism evidence="2 3">
    <name type="scientific">Curvibacter cyanobacteriorum</name>
    <dbReference type="NCBI Taxonomy" id="3026422"/>
    <lineage>
        <taxon>Bacteria</taxon>
        <taxon>Pseudomonadati</taxon>
        <taxon>Pseudomonadota</taxon>
        <taxon>Betaproteobacteria</taxon>
        <taxon>Burkholderiales</taxon>
        <taxon>Comamonadaceae</taxon>
        <taxon>Curvibacter</taxon>
    </lineage>
</organism>
<gene>
    <name evidence="2" type="ORF">PSQ40_20990</name>
</gene>
<dbReference type="EMBL" id="JAQSIP010000015">
    <property type="protein sequence ID" value="MDD0841067.1"/>
    <property type="molecule type" value="Genomic_DNA"/>
</dbReference>
<comment type="caution">
    <text evidence="2">The sequence shown here is derived from an EMBL/GenBank/DDBJ whole genome shotgun (WGS) entry which is preliminary data.</text>
</comment>
<dbReference type="Gene3D" id="1.20.120.520">
    <property type="entry name" value="nmb1532 protein domain like"/>
    <property type="match status" value="1"/>
</dbReference>
<feature type="domain" description="Hemerythrin-like" evidence="1">
    <location>
        <begin position="19"/>
        <end position="156"/>
    </location>
</feature>
<dbReference type="RefSeq" id="WP_273953853.1">
    <property type="nucleotide sequence ID" value="NZ_JAQSIP010000015.1"/>
</dbReference>
<dbReference type="CDD" id="cd12108">
    <property type="entry name" value="Hr-like"/>
    <property type="match status" value="1"/>
</dbReference>
<dbReference type="InterPro" id="IPR012312">
    <property type="entry name" value="Hemerythrin-like"/>
</dbReference>
<dbReference type="Proteomes" id="UP001528673">
    <property type="component" value="Unassembled WGS sequence"/>
</dbReference>
<reference evidence="2 3" key="1">
    <citation type="submission" date="2023-02" db="EMBL/GenBank/DDBJ databases">
        <title>Bacterial whole genomic sequence of Curvibacter sp. HBC61.</title>
        <authorList>
            <person name="Le V."/>
            <person name="Ko S.-R."/>
            <person name="Ahn C.-Y."/>
            <person name="Oh H.-M."/>
        </authorList>
    </citation>
    <scope>NUCLEOTIDE SEQUENCE [LARGE SCALE GENOMIC DNA]</scope>
    <source>
        <strain evidence="2 3">HBC61</strain>
    </source>
</reference>
<name>A0ABT5N4Q3_9BURK</name>